<reference evidence="18" key="2">
    <citation type="submission" date="2025-09" db="UniProtKB">
        <authorList>
            <consortium name="Ensembl"/>
        </authorList>
    </citation>
    <scope>IDENTIFICATION</scope>
</reference>
<evidence type="ECO:0000256" key="2">
    <source>
        <dbReference type="ARBA" id="ARBA00004123"/>
    </source>
</evidence>
<evidence type="ECO:0000256" key="6">
    <source>
        <dbReference type="ARBA" id="ARBA00022553"/>
    </source>
</evidence>
<evidence type="ECO:0000313" key="18">
    <source>
        <dbReference type="Ensembl" id="ENSNMLP00000009768.1"/>
    </source>
</evidence>
<dbReference type="InterPro" id="IPR004910">
    <property type="entry name" value="Yippee/Mis18/Cereblon"/>
</dbReference>
<dbReference type="PANTHER" id="PTHR16431">
    <property type="entry name" value="NEUROGENIC PROTEIN MASTERMIND"/>
    <property type="match status" value="1"/>
</dbReference>
<dbReference type="PANTHER" id="PTHR16431:SF2">
    <property type="entry name" value="PROTEIN MIS18-ALPHA"/>
    <property type="match status" value="1"/>
</dbReference>
<evidence type="ECO:0000256" key="7">
    <source>
        <dbReference type="ARBA" id="ARBA00022618"/>
    </source>
</evidence>
<dbReference type="GO" id="GO:0007059">
    <property type="term" value="P:chromosome segregation"/>
    <property type="evidence" value="ECO:0007669"/>
    <property type="project" value="TreeGrafter"/>
</dbReference>
<keyword evidence="13" id="KW-0131">Cell cycle</keyword>
<dbReference type="Pfam" id="PF03226">
    <property type="entry name" value="Yippee-Mis18"/>
    <property type="match status" value="1"/>
</dbReference>
<keyword evidence="7" id="KW-0132">Cell division</keyword>
<evidence type="ECO:0000256" key="14">
    <source>
        <dbReference type="ARBA" id="ARBA00023328"/>
    </source>
</evidence>
<keyword evidence="9" id="KW-0498">Mitosis</keyword>
<evidence type="ECO:0000256" key="8">
    <source>
        <dbReference type="ARBA" id="ARBA00022723"/>
    </source>
</evidence>
<keyword evidence="10" id="KW-0862">Zinc</keyword>
<proteinExistence type="predicted"/>
<evidence type="ECO:0000256" key="1">
    <source>
        <dbReference type="ARBA" id="ARBA00003694"/>
    </source>
</evidence>
<dbReference type="GO" id="GO:0046872">
    <property type="term" value="F:metal ion binding"/>
    <property type="evidence" value="ECO:0007669"/>
    <property type="project" value="UniProtKB-KW"/>
</dbReference>
<evidence type="ECO:0000256" key="4">
    <source>
        <dbReference type="ARBA" id="ARBA00022454"/>
    </source>
</evidence>
<comment type="function">
    <text evidence="1">Required for recruitment of CENPA to centromeres and normal chromosome segregation during mitosis.</text>
</comment>
<keyword evidence="14" id="KW-0137">Centromere</keyword>
<dbReference type="Proteomes" id="UP000694523">
    <property type="component" value="Unplaced"/>
</dbReference>
<keyword evidence="19" id="KW-1185">Reference proteome</keyword>
<evidence type="ECO:0000256" key="13">
    <source>
        <dbReference type="ARBA" id="ARBA00023306"/>
    </source>
</evidence>
<comment type="subunit">
    <text evidence="16">Homodimer, and heterodimer with OIP5/MIS18B. Identified in a complex containing MIS18A, OIP5/MIS18B, MIS18BP1, RBBP7 and RBBP4.</text>
</comment>
<feature type="domain" description="Mis18" evidence="17">
    <location>
        <begin position="69"/>
        <end position="166"/>
    </location>
</feature>
<evidence type="ECO:0000256" key="9">
    <source>
        <dbReference type="ARBA" id="ARBA00022776"/>
    </source>
</evidence>
<dbReference type="GO" id="GO:0051301">
    <property type="term" value="P:cell division"/>
    <property type="evidence" value="ECO:0007669"/>
    <property type="project" value="UniProtKB-KW"/>
</dbReference>
<accession>A0A8C6SP97</accession>
<name>A0A8C6SP97_9GOBI</name>
<dbReference type="AlphaFoldDB" id="A0A8C6SP97"/>
<keyword evidence="8" id="KW-0479">Metal-binding</keyword>
<evidence type="ECO:0000313" key="19">
    <source>
        <dbReference type="Proteomes" id="UP000694523"/>
    </source>
</evidence>
<evidence type="ECO:0000256" key="16">
    <source>
        <dbReference type="ARBA" id="ARBA00046705"/>
    </source>
</evidence>
<keyword evidence="4" id="KW-0158">Chromosome</keyword>
<dbReference type="InterPro" id="IPR034752">
    <property type="entry name" value="Mis18"/>
</dbReference>
<keyword evidence="6" id="KW-0597">Phosphoprotein</keyword>
<evidence type="ECO:0000256" key="5">
    <source>
        <dbReference type="ARBA" id="ARBA00022499"/>
    </source>
</evidence>
<dbReference type="GO" id="GO:0005634">
    <property type="term" value="C:nucleus"/>
    <property type="evidence" value="ECO:0007669"/>
    <property type="project" value="UniProtKB-SubCell"/>
</dbReference>
<comment type="subcellular location">
    <subcellularLocation>
        <location evidence="3">Chromosome</location>
        <location evidence="3">Centromere</location>
    </subcellularLocation>
    <subcellularLocation>
        <location evidence="2">Nucleus</location>
    </subcellularLocation>
</comment>
<dbReference type="GO" id="GO:0034080">
    <property type="term" value="P:CENP-A containing chromatin assembly"/>
    <property type="evidence" value="ECO:0007669"/>
    <property type="project" value="TreeGrafter"/>
</dbReference>
<evidence type="ECO:0000256" key="15">
    <source>
        <dbReference type="ARBA" id="ARBA00039650"/>
    </source>
</evidence>
<organism evidence="18 19">
    <name type="scientific">Neogobius melanostomus</name>
    <name type="common">round goby</name>
    <dbReference type="NCBI Taxonomy" id="47308"/>
    <lineage>
        <taxon>Eukaryota</taxon>
        <taxon>Metazoa</taxon>
        <taxon>Chordata</taxon>
        <taxon>Craniata</taxon>
        <taxon>Vertebrata</taxon>
        <taxon>Euteleostomi</taxon>
        <taxon>Actinopterygii</taxon>
        <taxon>Neopterygii</taxon>
        <taxon>Teleostei</taxon>
        <taxon>Neoteleostei</taxon>
        <taxon>Acanthomorphata</taxon>
        <taxon>Gobiaria</taxon>
        <taxon>Gobiiformes</taxon>
        <taxon>Gobioidei</taxon>
        <taxon>Gobiidae</taxon>
        <taxon>Benthophilinae</taxon>
        <taxon>Neogobiini</taxon>
        <taxon>Neogobius</taxon>
    </lineage>
</organism>
<evidence type="ECO:0000256" key="12">
    <source>
        <dbReference type="ARBA" id="ARBA00023242"/>
    </source>
</evidence>
<keyword evidence="11" id="KW-0832">Ubl conjugation</keyword>
<evidence type="ECO:0000256" key="11">
    <source>
        <dbReference type="ARBA" id="ARBA00022843"/>
    </source>
</evidence>
<evidence type="ECO:0000259" key="17">
    <source>
        <dbReference type="PROSITE" id="PS51793"/>
    </source>
</evidence>
<keyword evidence="12" id="KW-0539">Nucleus</keyword>
<evidence type="ECO:0000256" key="10">
    <source>
        <dbReference type="ARBA" id="ARBA00022833"/>
    </source>
</evidence>
<protein>
    <recommendedName>
        <fullName evidence="15">Protein Mis18-alpha</fullName>
    </recommendedName>
</protein>
<keyword evidence="5" id="KW-1017">Isopeptide bond</keyword>
<dbReference type="GO" id="GO:0000775">
    <property type="term" value="C:chromosome, centromeric region"/>
    <property type="evidence" value="ECO:0007669"/>
    <property type="project" value="UniProtKB-SubCell"/>
</dbReference>
<reference evidence="18" key="1">
    <citation type="submission" date="2025-08" db="UniProtKB">
        <authorList>
            <consortium name="Ensembl"/>
        </authorList>
    </citation>
    <scope>IDENTIFICATION</scope>
</reference>
<sequence length="216" mass="24503">MYICFTFPPPTSSVQKKCGTEVQMANREKTPQRPRKSTLDKTFEPSIDSLVIEDKLFRHEEAEDMEDGPVVFICGKCKLLVGDSLSWDGTEDSHQIRLKKITEHVVVGKETRMYEPDKRSMCLIVDLICHGCHSVIGMVYLSTPKQLDHKRFTFCLNVADIDSYVLGSANQMLAAEGPNEQPVTLEYRGFVEQQLKEVKLMVVSMAQRIEEIESGL</sequence>
<dbReference type="PROSITE" id="PS51793">
    <property type="entry name" value="MIS18"/>
    <property type="match status" value="1"/>
</dbReference>
<evidence type="ECO:0000256" key="3">
    <source>
        <dbReference type="ARBA" id="ARBA00004584"/>
    </source>
</evidence>
<dbReference type="GO" id="GO:0000785">
    <property type="term" value="C:chromatin"/>
    <property type="evidence" value="ECO:0007669"/>
    <property type="project" value="TreeGrafter"/>
</dbReference>
<dbReference type="Ensembl" id="ENSNMLT00000011037.1">
    <property type="protein sequence ID" value="ENSNMLP00000009768.1"/>
    <property type="gene ID" value="ENSNMLG00000006787.1"/>
</dbReference>